<feature type="signal peptide" evidence="14">
    <location>
        <begin position="1"/>
        <end position="18"/>
    </location>
</feature>
<dbReference type="InterPro" id="IPR039426">
    <property type="entry name" value="TonB-dep_rcpt-like"/>
</dbReference>
<dbReference type="EMBL" id="FNHD01000002">
    <property type="protein sequence ID" value="SDL51602.1"/>
    <property type="molecule type" value="Genomic_DNA"/>
</dbReference>
<evidence type="ECO:0000256" key="11">
    <source>
        <dbReference type="ARBA" id="ARBA00023237"/>
    </source>
</evidence>
<dbReference type="PANTHER" id="PTHR32552:SF68">
    <property type="entry name" value="FERRICHROME OUTER MEMBRANE TRANSPORTER_PHAGE RECEPTOR"/>
    <property type="match status" value="1"/>
</dbReference>
<dbReference type="InterPro" id="IPR000531">
    <property type="entry name" value="Beta-barrel_TonB"/>
</dbReference>
<evidence type="ECO:0000256" key="9">
    <source>
        <dbReference type="ARBA" id="ARBA00023077"/>
    </source>
</evidence>
<dbReference type="InterPro" id="IPR036942">
    <property type="entry name" value="Beta-barrel_TonB_sf"/>
</dbReference>
<dbReference type="CDD" id="cd01347">
    <property type="entry name" value="ligand_gated_channel"/>
    <property type="match status" value="1"/>
</dbReference>
<dbReference type="Pfam" id="PF07715">
    <property type="entry name" value="Plug"/>
    <property type="match status" value="1"/>
</dbReference>
<proteinExistence type="inferred from homology"/>
<dbReference type="Gene3D" id="2.40.170.20">
    <property type="entry name" value="TonB-dependent receptor, beta-barrel domain"/>
    <property type="match status" value="1"/>
</dbReference>
<keyword evidence="3 12" id="KW-1134">Transmembrane beta strand</keyword>
<dbReference type="InterPro" id="IPR037066">
    <property type="entry name" value="Plug_dom_sf"/>
</dbReference>
<feature type="domain" description="TonB-dependent receptor plug" evidence="16">
    <location>
        <begin position="54"/>
        <end position="147"/>
    </location>
</feature>
<organism evidence="17 18">
    <name type="scientific">Chryseobacterium taihuense</name>
    <dbReference type="NCBI Taxonomy" id="1141221"/>
    <lineage>
        <taxon>Bacteria</taxon>
        <taxon>Pseudomonadati</taxon>
        <taxon>Bacteroidota</taxon>
        <taxon>Flavobacteriia</taxon>
        <taxon>Flavobacteriales</taxon>
        <taxon>Weeksellaceae</taxon>
        <taxon>Chryseobacterium group</taxon>
        <taxon>Chryseobacterium</taxon>
    </lineage>
</organism>
<name>A0ABY0QQC6_9FLAO</name>
<dbReference type="Gene3D" id="2.170.130.10">
    <property type="entry name" value="TonB-dependent receptor, plug domain"/>
    <property type="match status" value="1"/>
</dbReference>
<gene>
    <name evidence="17" type="ORF">SAMN05216273_1027</name>
</gene>
<comment type="similarity">
    <text evidence="12 13">Belongs to the TonB-dependent receptor family.</text>
</comment>
<keyword evidence="7" id="KW-0408">Iron</keyword>
<keyword evidence="5 12" id="KW-0812">Transmembrane</keyword>
<keyword evidence="18" id="KW-1185">Reference proteome</keyword>
<keyword evidence="4" id="KW-0410">Iron transport</keyword>
<dbReference type="Pfam" id="PF00593">
    <property type="entry name" value="TonB_dep_Rec_b-barrel"/>
    <property type="match status" value="1"/>
</dbReference>
<keyword evidence="9 13" id="KW-0798">TonB box</keyword>
<feature type="domain" description="TonB-dependent receptor-like beta-barrel" evidence="15">
    <location>
        <begin position="253"/>
        <end position="680"/>
    </location>
</feature>
<keyword evidence="10 12" id="KW-0472">Membrane</keyword>
<dbReference type="Proteomes" id="UP000199242">
    <property type="component" value="Unassembled WGS sequence"/>
</dbReference>
<evidence type="ECO:0000256" key="14">
    <source>
        <dbReference type="SAM" id="SignalP"/>
    </source>
</evidence>
<dbReference type="PROSITE" id="PS52016">
    <property type="entry name" value="TONB_DEPENDENT_REC_3"/>
    <property type="match status" value="1"/>
</dbReference>
<dbReference type="SUPFAM" id="SSF56935">
    <property type="entry name" value="Porins"/>
    <property type="match status" value="1"/>
</dbReference>
<comment type="subcellular location">
    <subcellularLocation>
        <location evidence="1 12">Cell outer membrane</location>
        <topology evidence="1 12">Multi-pass membrane protein</topology>
    </subcellularLocation>
</comment>
<evidence type="ECO:0000256" key="2">
    <source>
        <dbReference type="ARBA" id="ARBA00022448"/>
    </source>
</evidence>
<keyword evidence="2 12" id="KW-0813">Transport</keyword>
<evidence type="ECO:0000256" key="8">
    <source>
        <dbReference type="ARBA" id="ARBA00023065"/>
    </source>
</evidence>
<evidence type="ECO:0000259" key="15">
    <source>
        <dbReference type="Pfam" id="PF00593"/>
    </source>
</evidence>
<accession>A0ABY0QQC6</accession>
<evidence type="ECO:0000256" key="5">
    <source>
        <dbReference type="ARBA" id="ARBA00022692"/>
    </source>
</evidence>
<keyword evidence="11 12" id="KW-0998">Cell outer membrane</keyword>
<keyword evidence="6 14" id="KW-0732">Signal</keyword>
<evidence type="ECO:0000256" key="12">
    <source>
        <dbReference type="PROSITE-ProRule" id="PRU01360"/>
    </source>
</evidence>
<dbReference type="RefSeq" id="WP_089741463.1">
    <property type="nucleotide sequence ID" value="NZ_FNHD01000002.1"/>
</dbReference>
<evidence type="ECO:0000256" key="10">
    <source>
        <dbReference type="ARBA" id="ARBA00023136"/>
    </source>
</evidence>
<evidence type="ECO:0000313" key="18">
    <source>
        <dbReference type="Proteomes" id="UP000199242"/>
    </source>
</evidence>
<evidence type="ECO:0000256" key="3">
    <source>
        <dbReference type="ARBA" id="ARBA00022452"/>
    </source>
</evidence>
<evidence type="ECO:0000256" key="1">
    <source>
        <dbReference type="ARBA" id="ARBA00004571"/>
    </source>
</evidence>
<dbReference type="InterPro" id="IPR012910">
    <property type="entry name" value="Plug_dom"/>
</dbReference>
<sequence length="711" mass="78117">MKKVLVCVSILGSVAAIAQEKDSVNAKNIDEVIVTGYLTKDSQSANKMPLKDIENPQVYNTVNKNVIKEQVVTNFNDALKNVTGISRLWESTGRGNDGGEYYSMRGFSLQPNLVNGMPAFNNGTLDPAGIEVIEAIKGPSGTLYGGSVISYGGLLNVITKKPYHYFGGEVGYVTGTYGLNRVTADVNAPVAKNMFARVNAAYQKQNSFQDAGYSESIYVNPSLKFIANDKLTFYINTEIKKSDAANAPMIFLSRYSPLSFNSIDLFEQNYKKSYTSNDLNIKNSTFNIQAQAQYKISDNWTSSTILSRGNTKTDGYYQYLWDSSNGNEFTRFITKAYGETNTTGIQQNFVGNFNIGSVKNKLLFGLDYLQREFLLGGTGWTGFGTISLINQADTSFQNLNKAAVDNALAGTNQEINTMTAQIYSAYVSDVVNILPNLSAMLSLRLDHFTGNPTAYATEKSEPTTTLSPKLGLVYQPIKDKVSVFANYMNGFQNVEPQLVQFTDQTGNVTGQEVRYFTPEQANQWEVGTKASLIKDKLSVTASYYDIKVKNKLMGTGPDLSQGGEVESKGFEISVVGSPIEGLNVIAGFSSNDSKVVAGDDTYVGYRPEEAGPRNIFNFWTNYKIQQGVLRNVGIGFGANSASELYTLNRAGVGTFAIPSYAVFNAALSYNAEKYSVIMKLDNIANKKYFTGWSTVTPQRLRTLSLSLNYKF</sequence>
<comment type="caution">
    <text evidence="17">The sequence shown here is derived from an EMBL/GenBank/DDBJ whole genome shotgun (WGS) entry which is preliminary data.</text>
</comment>
<evidence type="ECO:0000256" key="7">
    <source>
        <dbReference type="ARBA" id="ARBA00023004"/>
    </source>
</evidence>
<evidence type="ECO:0000313" key="17">
    <source>
        <dbReference type="EMBL" id="SDL51602.1"/>
    </source>
</evidence>
<reference evidence="17 18" key="1">
    <citation type="submission" date="2016-10" db="EMBL/GenBank/DDBJ databases">
        <authorList>
            <person name="Varghese N."/>
            <person name="Submissions S."/>
        </authorList>
    </citation>
    <scope>NUCLEOTIDE SEQUENCE [LARGE SCALE GENOMIC DNA]</scope>
    <source>
        <strain evidence="17 18">CGMCC 1.10941</strain>
    </source>
</reference>
<dbReference type="PANTHER" id="PTHR32552">
    <property type="entry name" value="FERRICHROME IRON RECEPTOR-RELATED"/>
    <property type="match status" value="1"/>
</dbReference>
<evidence type="ECO:0000259" key="16">
    <source>
        <dbReference type="Pfam" id="PF07715"/>
    </source>
</evidence>
<evidence type="ECO:0000256" key="4">
    <source>
        <dbReference type="ARBA" id="ARBA00022496"/>
    </source>
</evidence>
<protein>
    <submittedName>
        <fullName evidence="17">Iron complex outermembrane recepter protein</fullName>
    </submittedName>
</protein>
<feature type="chain" id="PRO_5047428411" evidence="14">
    <location>
        <begin position="19"/>
        <end position="711"/>
    </location>
</feature>
<evidence type="ECO:0000256" key="6">
    <source>
        <dbReference type="ARBA" id="ARBA00022729"/>
    </source>
</evidence>
<keyword evidence="8" id="KW-0406">Ion transport</keyword>
<evidence type="ECO:0000256" key="13">
    <source>
        <dbReference type="RuleBase" id="RU003357"/>
    </source>
</evidence>